<dbReference type="PANTHER" id="PTHR43384">
    <property type="entry name" value="SEPTUM SITE-DETERMINING PROTEIN MIND HOMOLOG, CHLOROPLASTIC-RELATED"/>
    <property type="match status" value="1"/>
</dbReference>
<accession>A0AAV5IYU1</accession>
<sequence length="165" mass="18147">MSLCPSFQTFKPYQDPKILPKTQAFSRHCIPLQWNRKPQLAGETPCVVITSREGGVGKTTTTANVGLSLACLGFSVVAIDADVGLRNLDLLLGLESRVNYTVVEVLNGDCRLDQALVRDKRWSNFELLCISKPRSKLPIGFGGKALVWLVDALKSREEGSPDFIL</sequence>
<keyword evidence="1" id="KW-0547">Nucleotide-binding</keyword>
<reference evidence="4 5" key="1">
    <citation type="journal article" date="2021" name="Commun. Biol.">
        <title>The genome of Shorea leprosula (Dipterocarpaceae) highlights the ecological relevance of drought in aseasonal tropical rainforests.</title>
        <authorList>
            <person name="Ng K.K.S."/>
            <person name="Kobayashi M.J."/>
            <person name="Fawcett J.A."/>
            <person name="Hatakeyama M."/>
            <person name="Paape T."/>
            <person name="Ng C.H."/>
            <person name="Ang C.C."/>
            <person name="Tnah L.H."/>
            <person name="Lee C.T."/>
            <person name="Nishiyama T."/>
            <person name="Sese J."/>
            <person name="O'Brien M.J."/>
            <person name="Copetti D."/>
            <person name="Mohd Noor M.I."/>
            <person name="Ong R.C."/>
            <person name="Putra M."/>
            <person name="Sireger I.Z."/>
            <person name="Indrioko S."/>
            <person name="Kosugi Y."/>
            <person name="Izuno A."/>
            <person name="Isagi Y."/>
            <person name="Lee S.L."/>
            <person name="Shimizu K.K."/>
        </authorList>
    </citation>
    <scope>NUCLEOTIDE SEQUENCE [LARGE SCALE GENOMIC DNA]</scope>
    <source>
        <strain evidence="4">214</strain>
    </source>
</reference>
<evidence type="ECO:0000313" key="5">
    <source>
        <dbReference type="Proteomes" id="UP001054252"/>
    </source>
</evidence>
<dbReference type="Gene3D" id="3.40.50.300">
    <property type="entry name" value="P-loop containing nucleotide triphosphate hydrolases"/>
    <property type="match status" value="1"/>
</dbReference>
<evidence type="ECO:0000256" key="2">
    <source>
        <dbReference type="ARBA" id="ARBA00022840"/>
    </source>
</evidence>
<dbReference type="GO" id="GO:0016887">
    <property type="term" value="F:ATP hydrolysis activity"/>
    <property type="evidence" value="ECO:0007669"/>
    <property type="project" value="TreeGrafter"/>
</dbReference>
<evidence type="ECO:0000259" key="3">
    <source>
        <dbReference type="Pfam" id="PF01656"/>
    </source>
</evidence>
<dbReference type="InterPro" id="IPR002586">
    <property type="entry name" value="CobQ/CobB/MinD/ParA_Nub-bd_dom"/>
</dbReference>
<dbReference type="GO" id="GO:0051782">
    <property type="term" value="P:negative regulation of cell division"/>
    <property type="evidence" value="ECO:0007669"/>
    <property type="project" value="TreeGrafter"/>
</dbReference>
<dbReference type="GO" id="GO:0005524">
    <property type="term" value="F:ATP binding"/>
    <property type="evidence" value="ECO:0007669"/>
    <property type="project" value="UniProtKB-KW"/>
</dbReference>
<keyword evidence="5" id="KW-1185">Reference proteome</keyword>
<dbReference type="PANTHER" id="PTHR43384:SF6">
    <property type="entry name" value="SEPTUM SITE-DETERMINING PROTEIN MIND HOMOLOG, CHLOROPLASTIC"/>
    <property type="match status" value="1"/>
</dbReference>
<evidence type="ECO:0000313" key="4">
    <source>
        <dbReference type="EMBL" id="GKV03815.1"/>
    </source>
</evidence>
<dbReference type="Proteomes" id="UP001054252">
    <property type="component" value="Unassembled WGS sequence"/>
</dbReference>
<name>A0AAV5IYU1_9ROSI</name>
<feature type="domain" description="CobQ/CobB/MinD/ParA nucleotide binding" evidence="3">
    <location>
        <begin position="47"/>
        <end position="98"/>
    </location>
</feature>
<evidence type="ECO:0000256" key="1">
    <source>
        <dbReference type="ARBA" id="ARBA00022741"/>
    </source>
</evidence>
<dbReference type="SUPFAM" id="SSF52540">
    <property type="entry name" value="P-loop containing nucleoside triphosphate hydrolases"/>
    <property type="match status" value="1"/>
</dbReference>
<gene>
    <name evidence="4" type="ORF">SLEP1_g16060</name>
</gene>
<dbReference type="InterPro" id="IPR027417">
    <property type="entry name" value="P-loop_NTPase"/>
</dbReference>
<dbReference type="GO" id="GO:0009898">
    <property type="term" value="C:cytoplasmic side of plasma membrane"/>
    <property type="evidence" value="ECO:0007669"/>
    <property type="project" value="TreeGrafter"/>
</dbReference>
<comment type="caution">
    <text evidence="4">The sequence shown here is derived from an EMBL/GenBank/DDBJ whole genome shotgun (WGS) entry which is preliminary data.</text>
</comment>
<keyword evidence="2" id="KW-0067">ATP-binding</keyword>
<dbReference type="InterPro" id="IPR050625">
    <property type="entry name" value="ParA/MinD_ATPase"/>
</dbReference>
<protein>
    <recommendedName>
        <fullName evidence="3">CobQ/CobB/MinD/ParA nucleotide binding domain-containing protein</fullName>
    </recommendedName>
</protein>
<dbReference type="AlphaFoldDB" id="A0AAV5IYU1"/>
<dbReference type="EMBL" id="BPVZ01000020">
    <property type="protein sequence ID" value="GKV03815.1"/>
    <property type="molecule type" value="Genomic_DNA"/>
</dbReference>
<dbReference type="GO" id="GO:0005829">
    <property type="term" value="C:cytosol"/>
    <property type="evidence" value="ECO:0007669"/>
    <property type="project" value="TreeGrafter"/>
</dbReference>
<organism evidence="4 5">
    <name type="scientific">Rubroshorea leprosula</name>
    <dbReference type="NCBI Taxonomy" id="152421"/>
    <lineage>
        <taxon>Eukaryota</taxon>
        <taxon>Viridiplantae</taxon>
        <taxon>Streptophyta</taxon>
        <taxon>Embryophyta</taxon>
        <taxon>Tracheophyta</taxon>
        <taxon>Spermatophyta</taxon>
        <taxon>Magnoliopsida</taxon>
        <taxon>eudicotyledons</taxon>
        <taxon>Gunneridae</taxon>
        <taxon>Pentapetalae</taxon>
        <taxon>rosids</taxon>
        <taxon>malvids</taxon>
        <taxon>Malvales</taxon>
        <taxon>Dipterocarpaceae</taxon>
        <taxon>Rubroshorea</taxon>
    </lineage>
</organism>
<proteinExistence type="predicted"/>
<dbReference type="Pfam" id="PF01656">
    <property type="entry name" value="CbiA"/>
    <property type="match status" value="1"/>
</dbReference>